<accession>A0A512BGK7</accession>
<keyword evidence="2" id="KW-1185">Reference proteome</keyword>
<gene>
    <name evidence="1" type="ORF">SAE01_35980</name>
</gene>
<organism evidence="1 2">
    <name type="scientific">Segetibacter aerophilus</name>
    <dbReference type="NCBI Taxonomy" id="670293"/>
    <lineage>
        <taxon>Bacteria</taxon>
        <taxon>Pseudomonadati</taxon>
        <taxon>Bacteroidota</taxon>
        <taxon>Chitinophagia</taxon>
        <taxon>Chitinophagales</taxon>
        <taxon>Chitinophagaceae</taxon>
        <taxon>Segetibacter</taxon>
    </lineage>
</organism>
<dbReference type="AlphaFoldDB" id="A0A512BGK7"/>
<evidence type="ECO:0000313" key="1">
    <source>
        <dbReference type="EMBL" id="GEO11102.1"/>
    </source>
</evidence>
<sequence>MDRPDVHRGDTSNLYVNGEMIDHYGGNAAEEVASVYKFCLYLKNKEEYAVLKRADIRQYHYSA</sequence>
<dbReference type="EMBL" id="BJYT01000016">
    <property type="protein sequence ID" value="GEO11102.1"/>
    <property type="molecule type" value="Genomic_DNA"/>
</dbReference>
<dbReference type="Proteomes" id="UP000321513">
    <property type="component" value="Unassembled WGS sequence"/>
</dbReference>
<comment type="caution">
    <text evidence="1">The sequence shown here is derived from an EMBL/GenBank/DDBJ whole genome shotgun (WGS) entry which is preliminary data.</text>
</comment>
<reference evidence="1 2" key="1">
    <citation type="submission" date="2019-07" db="EMBL/GenBank/DDBJ databases">
        <title>Whole genome shotgun sequence of Segetibacter aerophilus NBRC 106135.</title>
        <authorList>
            <person name="Hosoyama A."/>
            <person name="Uohara A."/>
            <person name="Ohji S."/>
            <person name="Ichikawa N."/>
        </authorList>
    </citation>
    <scope>NUCLEOTIDE SEQUENCE [LARGE SCALE GENOMIC DNA]</scope>
    <source>
        <strain evidence="1 2">NBRC 106135</strain>
    </source>
</reference>
<protein>
    <submittedName>
        <fullName evidence="1">Uncharacterized protein</fullName>
    </submittedName>
</protein>
<proteinExistence type="predicted"/>
<evidence type="ECO:0000313" key="2">
    <source>
        <dbReference type="Proteomes" id="UP000321513"/>
    </source>
</evidence>
<name>A0A512BGK7_9BACT</name>